<reference evidence="1" key="1">
    <citation type="submission" date="2023-04" db="EMBL/GenBank/DDBJ databases">
        <authorList>
            <consortium name="ELIXIR-Norway"/>
        </authorList>
    </citation>
    <scope>NUCLEOTIDE SEQUENCE [LARGE SCALE GENOMIC DNA]</scope>
</reference>
<dbReference type="Proteomes" id="UP001176941">
    <property type="component" value="Chromosome 30"/>
</dbReference>
<evidence type="ECO:0000313" key="1">
    <source>
        <dbReference type="EMBL" id="CAI9170984.1"/>
    </source>
</evidence>
<accession>A0ABN8ZGK4</accession>
<organism evidence="1 2">
    <name type="scientific">Rangifer tarandus platyrhynchus</name>
    <name type="common">Svalbard reindeer</name>
    <dbReference type="NCBI Taxonomy" id="3082113"/>
    <lineage>
        <taxon>Eukaryota</taxon>
        <taxon>Metazoa</taxon>
        <taxon>Chordata</taxon>
        <taxon>Craniata</taxon>
        <taxon>Vertebrata</taxon>
        <taxon>Euteleostomi</taxon>
        <taxon>Mammalia</taxon>
        <taxon>Eutheria</taxon>
        <taxon>Laurasiatheria</taxon>
        <taxon>Artiodactyla</taxon>
        <taxon>Ruminantia</taxon>
        <taxon>Pecora</taxon>
        <taxon>Cervidae</taxon>
        <taxon>Odocoileinae</taxon>
        <taxon>Rangifer</taxon>
    </lineage>
</organism>
<proteinExistence type="predicted"/>
<evidence type="ECO:0000313" key="2">
    <source>
        <dbReference type="Proteomes" id="UP001176941"/>
    </source>
</evidence>
<sequence length="121" mass="12880">MALKLGIHVLCKLQRLVHLEAFGEGGPQSGRGRGGGPKEVWAGTKRHLKGQKAGSTRSECCPFVMNDNNHHPVGWTGALCLSPAPLGCHVVQLLSQVQLCSAMDCSTPGFPVLHYGILNGR</sequence>
<gene>
    <name evidence="1" type="ORF">MRATA1EN1_LOCUS19946</name>
</gene>
<protein>
    <submittedName>
        <fullName evidence="1">Uncharacterized protein</fullName>
    </submittedName>
</protein>
<dbReference type="EMBL" id="OX459966">
    <property type="protein sequence ID" value="CAI9170984.1"/>
    <property type="molecule type" value="Genomic_DNA"/>
</dbReference>
<name>A0ABN8ZGK4_RANTA</name>
<keyword evidence="2" id="KW-1185">Reference proteome</keyword>